<feature type="compositionally biased region" description="Polar residues" evidence="1">
    <location>
        <begin position="930"/>
        <end position="939"/>
    </location>
</feature>
<feature type="compositionally biased region" description="Acidic residues" evidence="1">
    <location>
        <begin position="991"/>
        <end position="1030"/>
    </location>
</feature>
<protein>
    <submittedName>
        <fullName evidence="2">Uncharacterized protein</fullName>
    </submittedName>
</protein>
<feature type="region of interest" description="Disordered" evidence="1">
    <location>
        <begin position="926"/>
        <end position="1030"/>
    </location>
</feature>
<proteinExistence type="predicted"/>
<feature type="compositionally biased region" description="Basic and acidic residues" evidence="1">
    <location>
        <begin position="962"/>
        <end position="989"/>
    </location>
</feature>
<evidence type="ECO:0000256" key="1">
    <source>
        <dbReference type="SAM" id="MobiDB-lite"/>
    </source>
</evidence>
<evidence type="ECO:0000313" key="3">
    <source>
        <dbReference type="Proteomes" id="UP001276659"/>
    </source>
</evidence>
<sequence>MAPNPPFEREDRALQEAIQESVKARAANMETQFGDSTTSRGAELEQPVNQRISIEDRIKDLVLRAVTELPLVSDLHADTWVFIDPPQKQPEQDQHDYQHYVKRYQAPIPMKKETLVKYSPFLAKAFAPTAQFRINRRRNLVKELADNPNIKYVIDLTPPTEGEEAVYLTTELCCPEGIRLWYQASEIWKVSKLLVGGEEEYTSVRLRKVPSTLPSVPEAQGWDDSIAGVYEASIPKPSPPSLPKITSTLMPLEYSPVRHRSAIERVLSALQGKDPQLDSAPKLWTTFAVAKYLEIKHSELDSYIIRWLRAYPNSYFLEVLPEVSLQIADGLENYDLARDSFAILVGEEALDNLRRARKHIITDKRSAYGRKKEELPEAIFTRVEYASKVFLERITDEFTDFVGNGMQWMDNLAEFQRLSSYTQPELQDTIHTLKALLKDYIRGATYKLLCVNYDSVPGAELHHQGGQDLLPRVSRSDVWIDLSPNERLLSQTFWQALTSFKMFDGSTNLDIKEGWDMKWDSIKVSSVEKRELDRGTYREVRKDTLNALVRAGERWIAHNETAEDCWLPHNEPQTSSTLPIRNRSEAHVASAETDEPSGPMQAVDPLYGAQMLATDPDTGTTHTINIRRPFTLARETFDVGPTPITDGPVSHGADTEWPFGAPRRDSALNMPGIMEGIRDSPYPKLDSGISKGQIDQILSQWLAPEGFSSWSGRDDSDKIEELRDALIEQQQIYERSLTPPFFKENVALPSTMPLSSERRILPVPQCHRNQPDVDEPIILLPTRKTRAAFFNLAMFFSQADRYINAFARQKLQYPDQSAREEPHEIGITNTLTCLQDSEWKYLPLWAGGNDDGSGGVYIEQPPTADLGFSTPGPGVHTGDTPAPSTISPSEADFEMVDGQATDTSTNTSMVNNRSFANHMHRNRVYAADSADTSSHQSGAASDDFTMVTEDDEEELARSQIEAQERTEAAEEKAEKEAKRVEKGKEKLIDENYADLFDDDEDDMDDDEDDTDRAESGDFEEFEDEDDLILV</sequence>
<accession>A0AAD9ZCN0</accession>
<organism evidence="2 3">
    <name type="scientific">Lepraria neglecta</name>
    <dbReference type="NCBI Taxonomy" id="209136"/>
    <lineage>
        <taxon>Eukaryota</taxon>
        <taxon>Fungi</taxon>
        <taxon>Dikarya</taxon>
        <taxon>Ascomycota</taxon>
        <taxon>Pezizomycotina</taxon>
        <taxon>Lecanoromycetes</taxon>
        <taxon>OSLEUM clade</taxon>
        <taxon>Lecanoromycetidae</taxon>
        <taxon>Lecanorales</taxon>
        <taxon>Lecanorineae</taxon>
        <taxon>Stereocaulaceae</taxon>
        <taxon>Lepraria</taxon>
    </lineage>
</organism>
<dbReference type="AlphaFoldDB" id="A0AAD9ZCN0"/>
<name>A0AAD9ZCN0_9LECA</name>
<comment type="caution">
    <text evidence="2">The sequence shown here is derived from an EMBL/GenBank/DDBJ whole genome shotgun (WGS) entry which is preliminary data.</text>
</comment>
<reference evidence="2" key="1">
    <citation type="submission" date="2022-11" db="EMBL/GenBank/DDBJ databases">
        <title>Chromosomal genome sequence assembly and mating type (MAT) locus characterization of the leprose asexual lichenized fungus Lepraria neglecta (Nyl.) Erichsen.</title>
        <authorList>
            <person name="Allen J.L."/>
            <person name="Pfeffer B."/>
        </authorList>
    </citation>
    <scope>NUCLEOTIDE SEQUENCE</scope>
    <source>
        <strain evidence="2">Allen 5258</strain>
    </source>
</reference>
<evidence type="ECO:0000313" key="2">
    <source>
        <dbReference type="EMBL" id="KAK3174337.1"/>
    </source>
</evidence>
<keyword evidence="3" id="KW-1185">Reference proteome</keyword>
<dbReference type="EMBL" id="JASNWA010000006">
    <property type="protein sequence ID" value="KAK3174337.1"/>
    <property type="molecule type" value="Genomic_DNA"/>
</dbReference>
<gene>
    <name evidence="2" type="ORF">OEA41_001581</name>
</gene>
<feature type="region of interest" description="Disordered" evidence="1">
    <location>
        <begin position="638"/>
        <end position="660"/>
    </location>
</feature>
<dbReference type="Proteomes" id="UP001276659">
    <property type="component" value="Unassembled WGS sequence"/>
</dbReference>